<dbReference type="CDD" id="cd00154">
    <property type="entry name" value="Rab"/>
    <property type="match status" value="1"/>
</dbReference>
<dbReference type="Gene3D" id="3.40.50.300">
    <property type="entry name" value="P-loop containing nucleotide triphosphate hydrolases"/>
    <property type="match status" value="1"/>
</dbReference>
<dbReference type="SMART" id="SM00175">
    <property type="entry name" value="RAB"/>
    <property type="match status" value="1"/>
</dbReference>
<keyword evidence="5" id="KW-1185">Reference proteome</keyword>
<dbReference type="PANTHER" id="PTHR47977">
    <property type="entry name" value="RAS-RELATED PROTEIN RAB"/>
    <property type="match status" value="1"/>
</dbReference>
<protein>
    <submittedName>
        <fullName evidence="4">P-loop containing nucleoside triphosphate hydrolase protein</fullName>
    </submittedName>
</protein>
<dbReference type="AlphaFoldDB" id="A0AAN6VHB8"/>
<reference evidence="4" key="1">
    <citation type="journal article" date="2023" name="Mol. Phylogenet. Evol.">
        <title>Genome-scale phylogeny and comparative genomics of the fungal order Sordariales.</title>
        <authorList>
            <person name="Hensen N."/>
            <person name="Bonometti L."/>
            <person name="Westerberg I."/>
            <person name="Brannstrom I.O."/>
            <person name="Guillou S."/>
            <person name="Cros-Aarteil S."/>
            <person name="Calhoun S."/>
            <person name="Haridas S."/>
            <person name="Kuo A."/>
            <person name="Mondo S."/>
            <person name="Pangilinan J."/>
            <person name="Riley R."/>
            <person name="LaButti K."/>
            <person name="Andreopoulos B."/>
            <person name="Lipzen A."/>
            <person name="Chen C."/>
            <person name="Yan M."/>
            <person name="Daum C."/>
            <person name="Ng V."/>
            <person name="Clum A."/>
            <person name="Steindorff A."/>
            <person name="Ohm R.A."/>
            <person name="Martin F."/>
            <person name="Silar P."/>
            <person name="Natvig D.O."/>
            <person name="Lalanne C."/>
            <person name="Gautier V."/>
            <person name="Ament-Velasquez S.L."/>
            <person name="Kruys A."/>
            <person name="Hutchinson M.I."/>
            <person name="Powell A.J."/>
            <person name="Barry K."/>
            <person name="Miller A.N."/>
            <person name="Grigoriev I.V."/>
            <person name="Debuchy R."/>
            <person name="Gladieux P."/>
            <person name="Hiltunen Thoren M."/>
            <person name="Johannesson H."/>
        </authorList>
    </citation>
    <scope>NUCLEOTIDE SEQUENCE</scope>
    <source>
        <strain evidence="4">CBS 538.74</strain>
    </source>
</reference>
<name>A0AAN6VHB8_9PEZI</name>
<keyword evidence="4" id="KW-0378">Hydrolase</keyword>
<keyword evidence="2" id="KW-0342">GTP-binding</keyword>
<evidence type="ECO:0000256" key="1">
    <source>
        <dbReference type="ARBA" id="ARBA00022741"/>
    </source>
</evidence>
<dbReference type="InterPro" id="IPR005225">
    <property type="entry name" value="Small_GTP-bd"/>
</dbReference>
<dbReference type="PROSITE" id="PS51419">
    <property type="entry name" value="RAB"/>
    <property type="match status" value="1"/>
</dbReference>
<dbReference type="GO" id="GO:0003924">
    <property type="term" value="F:GTPase activity"/>
    <property type="evidence" value="ECO:0007669"/>
    <property type="project" value="InterPro"/>
</dbReference>
<organism evidence="4 5">
    <name type="scientific">Chaetomidium leptoderma</name>
    <dbReference type="NCBI Taxonomy" id="669021"/>
    <lineage>
        <taxon>Eukaryota</taxon>
        <taxon>Fungi</taxon>
        <taxon>Dikarya</taxon>
        <taxon>Ascomycota</taxon>
        <taxon>Pezizomycotina</taxon>
        <taxon>Sordariomycetes</taxon>
        <taxon>Sordariomycetidae</taxon>
        <taxon>Sordariales</taxon>
        <taxon>Chaetomiaceae</taxon>
        <taxon>Chaetomidium</taxon>
    </lineage>
</organism>
<dbReference type="InterPro" id="IPR050227">
    <property type="entry name" value="Rab"/>
</dbReference>
<comment type="caution">
    <text evidence="4">The sequence shown here is derived from an EMBL/GenBank/DDBJ whole genome shotgun (WGS) entry which is preliminary data.</text>
</comment>
<dbReference type="PROSITE" id="PS51421">
    <property type="entry name" value="RAS"/>
    <property type="match status" value="1"/>
</dbReference>
<accession>A0AAN6VHB8</accession>
<feature type="compositionally biased region" description="Pro residues" evidence="3">
    <location>
        <begin position="22"/>
        <end position="39"/>
    </location>
</feature>
<feature type="compositionally biased region" description="Low complexity" evidence="3">
    <location>
        <begin position="12"/>
        <end position="21"/>
    </location>
</feature>
<dbReference type="NCBIfam" id="TIGR00231">
    <property type="entry name" value="small_GTP"/>
    <property type="match status" value="1"/>
</dbReference>
<dbReference type="Proteomes" id="UP001302745">
    <property type="component" value="Unassembled WGS sequence"/>
</dbReference>
<reference evidence="4" key="2">
    <citation type="submission" date="2023-05" db="EMBL/GenBank/DDBJ databases">
        <authorList>
            <consortium name="Lawrence Berkeley National Laboratory"/>
            <person name="Steindorff A."/>
            <person name="Hensen N."/>
            <person name="Bonometti L."/>
            <person name="Westerberg I."/>
            <person name="Brannstrom I.O."/>
            <person name="Guillou S."/>
            <person name="Cros-Aarteil S."/>
            <person name="Calhoun S."/>
            <person name="Haridas S."/>
            <person name="Kuo A."/>
            <person name="Mondo S."/>
            <person name="Pangilinan J."/>
            <person name="Riley R."/>
            <person name="Labutti K."/>
            <person name="Andreopoulos B."/>
            <person name="Lipzen A."/>
            <person name="Chen C."/>
            <person name="Yanf M."/>
            <person name="Daum C."/>
            <person name="Ng V."/>
            <person name="Clum A."/>
            <person name="Ohm R."/>
            <person name="Martin F."/>
            <person name="Silar P."/>
            <person name="Natvig D."/>
            <person name="Lalanne C."/>
            <person name="Gautier V."/>
            <person name="Ament-Velasquez S.L."/>
            <person name="Kruys A."/>
            <person name="Hutchinson M.I."/>
            <person name="Powell A.J."/>
            <person name="Barry K."/>
            <person name="Miller A.N."/>
            <person name="Grigoriev I.V."/>
            <person name="Debuchy R."/>
            <person name="Gladieux P."/>
            <person name="Thoren M.H."/>
            <person name="Johannesson H."/>
        </authorList>
    </citation>
    <scope>NUCLEOTIDE SEQUENCE</scope>
    <source>
        <strain evidence="4">CBS 538.74</strain>
    </source>
</reference>
<dbReference type="FunFam" id="3.40.50.300:FF:001329">
    <property type="entry name" value="Small GTP-binding protein, putative"/>
    <property type="match status" value="1"/>
</dbReference>
<dbReference type="PRINTS" id="PR00449">
    <property type="entry name" value="RASTRNSFRMNG"/>
</dbReference>
<dbReference type="InterPro" id="IPR027417">
    <property type="entry name" value="P-loop_NTPase"/>
</dbReference>
<dbReference type="SMART" id="SM00174">
    <property type="entry name" value="RHO"/>
    <property type="match status" value="1"/>
</dbReference>
<evidence type="ECO:0000256" key="3">
    <source>
        <dbReference type="SAM" id="MobiDB-lite"/>
    </source>
</evidence>
<proteinExistence type="predicted"/>
<dbReference type="PROSITE" id="PS51420">
    <property type="entry name" value="RHO"/>
    <property type="match status" value="1"/>
</dbReference>
<evidence type="ECO:0000313" key="4">
    <source>
        <dbReference type="EMBL" id="KAK4151304.1"/>
    </source>
</evidence>
<dbReference type="InterPro" id="IPR001806">
    <property type="entry name" value="Small_GTPase"/>
</dbReference>
<gene>
    <name evidence="4" type="ORF">C8A00DRAFT_36046</name>
</gene>
<dbReference type="GO" id="GO:0005525">
    <property type="term" value="F:GTP binding"/>
    <property type="evidence" value="ECO:0007669"/>
    <property type="project" value="UniProtKB-KW"/>
</dbReference>
<dbReference type="SMART" id="SM00173">
    <property type="entry name" value="RAS"/>
    <property type="match status" value="1"/>
</dbReference>
<keyword evidence="1" id="KW-0547">Nucleotide-binding</keyword>
<feature type="compositionally biased region" description="Low complexity" evidence="3">
    <location>
        <begin position="73"/>
        <end position="127"/>
    </location>
</feature>
<feature type="region of interest" description="Disordered" evidence="3">
    <location>
        <begin position="156"/>
        <end position="176"/>
    </location>
</feature>
<dbReference type="Pfam" id="PF00071">
    <property type="entry name" value="Ras"/>
    <property type="match status" value="1"/>
</dbReference>
<dbReference type="SMART" id="SM00176">
    <property type="entry name" value="RAN"/>
    <property type="match status" value="1"/>
</dbReference>
<evidence type="ECO:0000313" key="5">
    <source>
        <dbReference type="Proteomes" id="UP001302745"/>
    </source>
</evidence>
<sequence length="392" mass="43048">MEEDDSLSNKENNNNNNNASSAPPPRANNPAPPPLPPRPAAADRRRRQRGEPHQHIHLIPRIPGEDQTCPYCSSDSNSKPVLSSSSSPSSSLPTAQQQPQPQQQQPQPQQQQPQPQQQQPQVVRRGGSSGVVFASAAAAATQGRCYHLLAVDTSRGGSSDVASSSRDPATQDPPPRVVRTIRYPGDFEATFRVVLVGSSGVGKSALLRRYCDHEFDSDRRKATVGIDFKTKDLLIGDKAYRLNIFDTAGQERFRAVTKSYYRGVHCVILVYDISNRNSFLELEDWCEDALENMPKGALISLVGTKRDKEDQEGGRQVTYDEGMAEAERFGASVFCEASSKSGKNVRELFTGIVGKIVQTPGLLEAIKLRPYAGTVELGLSYQAWVRSMLCYC</sequence>
<evidence type="ECO:0000256" key="2">
    <source>
        <dbReference type="ARBA" id="ARBA00023134"/>
    </source>
</evidence>
<feature type="compositionally biased region" description="Low complexity" evidence="3">
    <location>
        <begin position="156"/>
        <end position="167"/>
    </location>
</feature>
<dbReference type="SUPFAM" id="SSF52540">
    <property type="entry name" value="P-loop containing nucleoside triphosphate hydrolases"/>
    <property type="match status" value="1"/>
</dbReference>
<dbReference type="EMBL" id="MU857022">
    <property type="protein sequence ID" value="KAK4151304.1"/>
    <property type="molecule type" value="Genomic_DNA"/>
</dbReference>
<feature type="region of interest" description="Disordered" evidence="3">
    <location>
        <begin position="1"/>
        <end position="127"/>
    </location>
</feature>